<gene>
    <name evidence="1" type="ORF">SAMN04488008_10387</name>
</gene>
<dbReference type="AlphaFoldDB" id="A0A1H7N4T6"/>
<keyword evidence="2" id="KW-1185">Reference proteome</keyword>
<dbReference type="STRING" id="228957.SAMN04488008_10387"/>
<protein>
    <submittedName>
        <fullName evidence="1">Uncharacterized protein</fullName>
    </submittedName>
</protein>
<proteinExistence type="predicted"/>
<accession>A0A1H7N4T6</accession>
<organism evidence="1 2">
    <name type="scientific">Maribacter orientalis</name>
    <dbReference type="NCBI Taxonomy" id="228957"/>
    <lineage>
        <taxon>Bacteria</taxon>
        <taxon>Pseudomonadati</taxon>
        <taxon>Bacteroidota</taxon>
        <taxon>Flavobacteriia</taxon>
        <taxon>Flavobacteriales</taxon>
        <taxon>Flavobacteriaceae</taxon>
        <taxon>Maribacter</taxon>
    </lineage>
</organism>
<dbReference type="Proteomes" id="UP000198990">
    <property type="component" value="Unassembled WGS sequence"/>
</dbReference>
<reference evidence="2" key="1">
    <citation type="submission" date="2016-10" db="EMBL/GenBank/DDBJ databases">
        <authorList>
            <person name="Varghese N."/>
            <person name="Submissions S."/>
        </authorList>
    </citation>
    <scope>NUCLEOTIDE SEQUENCE [LARGE SCALE GENOMIC DNA]</scope>
    <source>
        <strain evidence="2">DSM 16471</strain>
    </source>
</reference>
<dbReference type="EMBL" id="FNZN01000003">
    <property type="protein sequence ID" value="SEL18646.1"/>
    <property type="molecule type" value="Genomic_DNA"/>
</dbReference>
<sequence>MKTGCNTTYIARKKFQQIGDLILKNVAICLAAYTIVEEMKKLIK</sequence>
<evidence type="ECO:0000313" key="2">
    <source>
        <dbReference type="Proteomes" id="UP000198990"/>
    </source>
</evidence>
<name>A0A1H7N4T6_9FLAO</name>
<evidence type="ECO:0000313" key="1">
    <source>
        <dbReference type="EMBL" id="SEL18646.1"/>
    </source>
</evidence>